<dbReference type="EMBL" id="BMPI01000009">
    <property type="protein sequence ID" value="GGM21281.1"/>
    <property type="molecule type" value="Genomic_DNA"/>
</dbReference>
<protein>
    <recommendedName>
        <fullName evidence="1">DUF4240 domain-containing protein</fullName>
    </recommendedName>
</protein>
<organism evidence="2 3">
    <name type="scientific">Dactylosporangium sucinum</name>
    <dbReference type="NCBI Taxonomy" id="1424081"/>
    <lineage>
        <taxon>Bacteria</taxon>
        <taxon>Bacillati</taxon>
        <taxon>Actinomycetota</taxon>
        <taxon>Actinomycetes</taxon>
        <taxon>Micromonosporales</taxon>
        <taxon>Micromonosporaceae</taxon>
        <taxon>Dactylosporangium</taxon>
    </lineage>
</organism>
<evidence type="ECO:0000313" key="3">
    <source>
        <dbReference type="Proteomes" id="UP000642070"/>
    </source>
</evidence>
<gene>
    <name evidence="2" type="ORF">GCM10007977_022990</name>
</gene>
<dbReference type="Proteomes" id="UP000642070">
    <property type="component" value="Unassembled WGS sequence"/>
</dbReference>
<accession>A0A917TFQ8</accession>
<reference evidence="2" key="1">
    <citation type="journal article" date="2014" name="Int. J. Syst. Evol. Microbiol.">
        <title>Complete genome sequence of Corynebacterium casei LMG S-19264T (=DSM 44701T), isolated from a smear-ripened cheese.</title>
        <authorList>
            <consortium name="US DOE Joint Genome Institute (JGI-PGF)"/>
            <person name="Walter F."/>
            <person name="Albersmeier A."/>
            <person name="Kalinowski J."/>
            <person name="Ruckert C."/>
        </authorList>
    </citation>
    <scope>NUCLEOTIDE SEQUENCE</scope>
    <source>
        <strain evidence="2">JCM 19831</strain>
    </source>
</reference>
<keyword evidence="3" id="KW-1185">Reference proteome</keyword>
<dbReference type="AlphaFoldDB" id="A0A917TFQ8"/>
<dbReference type="InterPro" id="IPR025334">
    <property type="entry name" value="DUF4240"/>
</dbReference>
<comment type="caution">
    <text evidence="2">The sequence shown here is derived from an EMBL/GenBank/DDBJ whole genome shotgun (WGS) entry which is preliminary data.</text>
</comment>
<name>A0A917TFQ8_9ACTN</name>
<proteinExistence type="predicted"/>
<reference evidence="2" key="2">
    <citation type="submission" date="2020-09" db="EMBL/GenBank/DDBJ databases">
        <authorList>
            <person name="Sun Q."/>
            <person name="Ohkuma M."/>
        </authorList>
    </citation>
    <scope>NUCLEOTIDE SEQUENCE</scope>
    <source>
        <strain evidence="2">JCM 19831</strain>
    </source>
</reference>
<evidence type="ECO:0000313" key="2">
    <source>
        <dbReference type="EMBL" id="GGM21281.1"/>
    </source>
</evidence>
<evidence type="ECO:0000259" key="1">
    <source>
        <dbReference type="Pfam" id="PF14024"/>
    </source>
</evidence>
<sequence>MDTSDVWRLVDQARQELAETADAGEVAERMSALLARRDPAEIVAFAQPLWDLLIQSYRADLWAAAYLINAGASDDGFDYFRGWLVAQGRTVYEQVLADPDRLAGNPVVRRAAADDEELECGEILGVAWDAHLAATGRELPPGAFTIRYPALDPAWDFDFDDGAEMRRRLPRLAELYDGPAE</sequence>
<dbReference type="Pfam" id="PF14024">
    <property type="entry name" value="DUF4240"/>
    <property type="match status" value="1"/>
</dbReference>
<dbReference type="RefSeq" id="WP_229834700.1">
    <property type="nucleotide sequence ID" value="NZ_BMPI01000009.1"/>
</dbReference>
<feature type="domain" description="DUF4240" evidence="1">
    <location>
        <begin position="1"/>
        <end position="130"/>
    </location>
</feature>